<evidence type="ECO:0000256" key="4">
    <source>
        <dbReference type="SAM" id="Coils"/>
    </source>
</evidence>
<keyword evidence="6" id="KW-1185">Reference proteome</keyword>
<dbReference type="EMBL" id="OU896708">
    <property type="protein sequence ID" value="CAH1155963.1"/>
    <property type="molecule type" value="Genomic_DNA"/>
</dbReference>
<evidence type="ECO:0000256" key="2">
    <source>
        <dbReference type="ARBA" id="ARBA00010901"/>
    </source>
</evidence>
<dbReference type="AlphaFoldDB" id="A0A9P0GUN2"/>
<feature type="coiled-coil region" evidence="4">
    <location>
        <begin position="39"/>
        <end position="78"/>
    </location>
</feature>
<comment type="similarity">
    <text evidence="2">Belongs to the ATPase inhibitor family.</text>
</comment>
<evidence type="ECO:0000313" key="5">
    <source>
        <dbReference type="EMBL" id="CAH1155963.1"/>
    </source>
</evidence>
<keyword evidence="4" id="KW-0175">Coiled coil</keyword>
<reference evidence="5" key="2">
    <citation type="submission" date="2022-10" db="EMBL/GenBank/DDBJ databases">
        <authorList>
            <consortium name="ENA_rothamsted_submissions"/>
            <consortium name="culmorum"/>
            <person name="King R."/>
        </authorList>
    </citation>
    <scope>NUCLEOTIDE SEQUENCE</scope>
</reference>
<proteinExistence type="inferred from homology"/>
<protein>
    <submittedName>
        <fullName evidence="5">Uncharacterized protein</fullName>
    </submittedName>
</protein>
<accession>A0A9P0GUN2</accession>
<evidence type="ECO:0000256" key="1">
    <source>
        <dbReference type="ARBA" id="ARBA00004173"/>
    </source>
</evidence>
<gene>
    <name evidence="5" type="ORF">PHAECO_LOCUS6617</name>
</gene>
<dbReference type="Pfam" id="PF04568">
    <property type="entry name" value="IATP"/>
    <property type="match status" value="1"/>
</dbReference>
<comment type="subcellular location">
    <subcellularLocation>
        <location evidence="1">Mitochondrion</location>
    </subcellularLocation>
</comment>
<evidence type="ECO:0000313" key="6">
    <source>
        <dbReference type="Proteomes" id="UP001153737"/>
    </source>
</evidence>
<organism evidence="5 6">
    <name type="scientific">Phaedon cochleariae</name>
    <name type="common">Mustard beetle</name>
    <dbReference type="NCBI Taxonomy" id="80249"/>
    <lineage>
        <taxon>Eukaryota</taxon>
        <taxon>Metazoa</taxon>
        <taxon>Ecdysozoa</taxon>
        <taxon>Arthropoda</taxon>
        <taxon>Hexapoda</taxon>
        <taxon>Insecta</taxon>
        <taxon>Pterygota</taxon>
        <taxon>Neoptera</taxon>
        <taxon>Endopterygota</taxon>
        <taxon>Coleoptera</taxon>
        <taxon>Polyphaga</taxon>
        <taxon>Cucujiformia</taxon>
        <taxon>Chrysomeloidea</taxon>
        <taxon>Chrysomelidae</taxon>
        <taxon>Chrysomelinae</taxon>
        <taxon>Chrysomelini</taxon>
        <taxon>Phaedon</taxon>
    </lineage>
</organism>
<reference evidence="5" key="1">
    <citation type="submission" date="2022-01" db="EMBL/GenBank/DDBJ databases">
        <authorList>
            <person name="King R."/>
        </authorList>
    </citation>
    <scope>NUCLEOTIDE SEQUENCE</scope>
</reference>
<dbReference type="GO" id="GO:0042030">
    <property type="term" value="F:ATPase inhibitor activity"/>
    <property type="evidence" value="ECO:0007669"/>
    <property type="project" value="InterPro"/>
</dbReference>
<dbReference type="Gene3D" id="1.20.5.500">
    <property type="entry name" value="Single helix bin"/>
    <property type="match status" value="1"/>
</dbReference>
<sequence length="79" mass="9690">MKFSVLHRLSRKIELRRFCNDAHDAFKKRKDAFENQYIRKQTAEQLEELKAKIQEKRKEKLKDELKKVRENLDDNEKSK</sequence>
<dbReference type="Proteomes" id="UP001153737">
    <property type="component" value="Chromosome 2"/>
</dbReference>
<dbReference type="GO" id="GO:0005739">
    <property type="term" value="C:mitochondrion"/>
    <property type="evidence" value="ECO:0007669"/>
    <property type="project" value="UniProtKB-SubCell"/>
</dbReference>
<dbReference type="InterPro" id="IPR007648">
    <property type="entry name" value="ATPase_inhibitor_mt"/>
</dbReference>
<dbReference type="OrthoDB" id="6783890at2759"/>
<name>A0A9P0GUN2_PHACE</name>
<evidence type="ECO:0000256" key="3">
    <source>
        <dbReference type="ARBA" id="ARBA00023128"/>
    </source>
</evidence>
<keyword evidence="3" id="KW-0496">Mitochondrion</keyword>